<dbReference type="EMBL" id="JAVHJL010000002">
    <property type="protein sequence ID" value="KAK6510151.1"/>
    <property type="molecule type" value="Genomic_DNA"/>
</dbReference>
<evidence type="ECO:0000313" key="2">
    <source>
        <dbReference type="Proteomes" id="UP001370758"/>
    </source>
</evidence>
<sequence length="87" mass="9864">MEPSYQDHFQVNLGHILAGTFKTSAMRSTSQLEMSTVIVATPPWAVLKQHYSPHFIRLEEELRGLFKMTVEDLRAAQCIARSPKGSF</sequence>
<organism evidence="1 2">
    <name type="scientific">Arthrobotrys musiformis</name>
    <dbReference type="NCBI Taxonomy" id="47236"/>
    <lineage>
        <taxon>Eukaryota</taxon>
        <taxon>Fungi</taxon>
        <taxon>Dikarya</taxon>
        <taxon>Ascomycota</taxon>
        <taxon>Pezizomycotina</taxon>
        <taxon>Orbiliomycetes</taxon>
        <taxon>Orbiliales</taxon>
        <taxon>Orbiliaceae</taxon>
        <taxon>Arthrobotrys</taxon>
    </lineage>
</organism>
<reference evidence="1 2" key="1">
    <citation type="submission" date="2023-08" db="EMBL/GenBank/DDBJ databases">
        <authorList>
            <person name="Palmer J.M."/>
        </authorList>
    </citation>
    <scope>NUCLEOTIDE SEQUENCE [LARGE SCALE GENOMIC DNA]</scope>
    <source>
        <strain evidence="1 2">TWF481</strain>
    </source>
</reference>
<gene>
    <name evidence="1" type="ORF">TWF481_004864</name>
</gene>
<proteinExistence type="predicted"/>
<name>A0AAV9WLQ7_9PEZI</name>
<evidence type="ECO:0000313" key="1">
    <source>
        <dbReference type="EMBL" id="KAK6510151.1"/>
    </source>
</evidence>
<dbReference type="AlphaFoldDB" id="A0AAV9WLQ7"/>
<dbReference type="Proteomes" id="UP001370758">
    <property type="component" value="Unassembled WGS sequence"/>
</dbReference>
<comment type="caution">
    <text evidence="1">The sequence shown here is derived from an EMBL/GenBank/DDBJ whole genome shotgun (WGS) entry which is preliminary data.</text>
</comment>
<keyword evidence="2" id="KW-1185">Reference proteome</keyword>
<accession>A0AAV9WLQ7</accession>
<protein>
    <submittedName>
        <fullName evidence="1">Uncharacterized protein</fullName>
    </submittedName>
</protein>